<dbReference type="Proteomes" id="UP000663832">
    <property type="component" value="Unassembled WGS sequence"/>
</dbReference>
<dbReference type="Proteomes" id="UP000663877">
    <property type="component" value="Unassembled WGS sequence"/>
</dbReference>
<accession>A0A816F018</accession>
<comment type="caution">
    <text evidence="3">The sequence shown here is derived from an EMBL/GenBank/DDBJ whole genome shotgun (WGS) entry which is preliminary data.</text>
</comment>
<name>A0A816F018_9BILA</name>
<protein>
    <submittedName>
        <fullName evidence="3">Uncharacterized protein</fullName>
    </submittedName>
</protein>
<keyword evidence="4" id="KW-1185">Reference proteome</keyword>
<dbReference type="EMBL" id="CAJNOM010004509">
    <property type="protein sequence ID" value="CAF1656343.1"/>
    <property type="molecule type" value="Genomic_DNA"/>
</dbReference>
<keyword evidence="1" id="KW-0732">Signal</keyword>
<gene>
    <name evidence="2" type="ORF">BJG266_LOCUS45382</name>
    <name evidence="3" type="ORF">QVE165_LOCUS62374</name>
</gene>
<feature type="chain" id="PRO_5036230022" evidence="1">
    <location>
        <begin position="21"/>
        <end position="118"/>
    </location>
</feature>
<sequence length="118" mass="11896">MLSKTCMLVMLMLWCATVHCFPQRQVRQTAGQFGAGAAQSGKPNPGVTAIGSGNNINNFGISGQAGIGIPVYNGGNNKPSVGVGATIGGSFGVSNGQSFGSKPNYGVGVGVSFPFGRK</sequence>
<proteinExistence type="predicted"/>
<dbReference type="EMBL" id="CAJNOI010004133">
    <property type="protein sequence ID" value="CAF1538129.1"/>
    <property type="molecule type" value="Genomic_DNA"/>
</dbReference>
<organism evidence="3 4">
    <name type="scientific">Adineta steineri</name>
    <dbReference type="NCBI Taxonomy" id="433720"/>
    <lineage>
        <taxon>Eukaryota</taxon>
        <taxon>Metazoa</taxon>
        <taxon>Spiralia</taxon>
        <taxon>Gnathifera</taxon>
        <taxon>Rotifera</taxon>
        <taxon>Eurotatoria</taxon>
        <taxon>Bdelloidea</taxon>
        <taxon>Adinetida</taxon>
        <taxon>Adinetidae</taxon>
        <taxon>Adineta</taxon>
    </lineage>
</organism>
<evidence type="ECO:0000313" key="4">
    <source>
        <dbReference type="Proteomes" id="UP000663832"/>
    </source>
</evidence>
<evidence type="ECO:0000313" key="2">
    <source>
        <dbReference type="EMBL" id="CAF1538129.1"/>
    </source>
</evidence>
<evidence type="ECO:0000313" key="3">
    <source>
        <dbReference type="EMBL" id="CAF1656343.1"/>
    </source>
</evidence>
<dbReference type="OrthoDB" id="8117451at2759"/>
<evidence type="ECO:0000256" key="1">
    <source>
        <dbReference type="SAM" id="SignalP"/>
    </source>
</evidence>
<dbReference type="AlphaFoldDB" id="A0A816F018"/>
<reference evidence="3" key="1">
    <citation type="submission" date="2021-02" db="EMBL/GenBank/DDBJ databases">
        <authorList>
            <person name="Nowell W R."/>
        </authorList>
    </citation>
    <scope>NUCLEOTIDE SEQUENCE</scope>
</reference>
<feature type="signal peptide" evidence="1">
    <location>
        <begin position="1"/>
        <end position="20"/>
    </location>
</feature>